<dbReference type="InterPro" id="IPR011051">
    <property type="entry name" value="RmlC_Cupin_sf"/>
</dbReference>
<dbReference type="EMBL" id="JMPJ01000053">
    <property type="protein sequence ID" value="KFC80849.1"/>
    <property type="molecule type" value="Genomic_DNA"/>
</dbReference>
<evidence type="ECO:0000313" key="2">
    <source>
        <dbReference type="Proteomes" id="UP000028640"/>
    </source>
</evidence>
<dbReference type="STRING" id="910964.GEAM_2171"/>
<accession>A0A085GAV4</accession>
<evidence type="ECO:0000313" key="1">
    <source>
        <dbReference type="EMBL" id="KFC80849.1"/>
    </source>
</evidence>
<keyword evidence="2" id="KW-1185">Reference proteome</keyword>
<sequence length="52" mass="5426">MNNIFSGFDAAALAEAFGVEIETAVKLQQESTKQGTLLSAVQGLVGLPPIHI</sequence>
<reference evidence="1 2" key="1">
    <citation type="submission" date="2014-05" db="EMBL/GenBank/DDBJ databases">
        <title>ATOL: Assembling a taxonomically balanced genome-scale reconstruction of the evolutionary history of the Enterobacteriaceae.</title>
        <authorList>
            <person name="Plunkett G.III."/>
            <person name="Neeno-Eckwall E.C."/>
            <person name="Glasner J.D."/>
            <person name="Perna N.T."/>
        </authorList>
    </citation>
    <scope>NUCLEOTIDE SEQUENCE [LARGE SCALE GENOMIC DNA]</scope>
    <source>
        <strain evidence="1 2">ATCC 33852</strain>
    </source>
</reference>
<dbReference type="Gene3D" id="2.60.120.10">
    <property type="entry name" value="Jelly Rolls"/>
    <property type="match status" value="1"/>
</dbReference>
<organism evidence="1 2">
    <name type="scientific">Ewingella americana (strain ATCC 33852 / DSM 4580 / CCUG 14506 / JCM 5911 / LMG 7869 / NCTC 12157 / CDC 1468-78)</name>
    <dbReference type="NCBI Taxonomy" id="910964"/>
    <lineage>
        <taxon>Bacteria</taxon>
        <taxon>Pseudomonadati</taxon>
        <taxon>Pseudomonadota</taxon>
        <taxon>Gammaproteobacteria</taxon>
        <taxon>Enterobacterales</taxon>
        <taxon>Yersiniaceae</taxon>
        <taxon>Ewingella</taxon>
    </lineage>
</organism>
<dbReference type="SUPFAM" id="SSF51182">
    <property type="entry name" value="RmlC-like cupins"/>
    <property type="match status" value="1"/>
</dbReference>
<dbReference type="InterPro" id="IPR014710">
    <property type="entry name" value="RmlC-like_jellyroll"/>
</dbReference>
<protein>
    <submittedName>
        <fullName evidence="1">Uncharacterized protein</fullName>
    </submittedName>
</protein>
<comment type="caution">
    <text evidence="1">The sequence shown here is derived from an EMBL/GenBank/DDBJ whole genome shotgun (WGS) entry which is preliminary data.</text>
</comment>
<name>A0A085GAV4_EWIA3</name>
<proteinExistence type="predicted"/>
<dbReference type="RefSeq" id="WP_154147297.1">
    <property type="nucleotide sequence ID" value="NZ_JMPJ01000053.1"/>
</dbReference>
<dbReference type="Proteomes" id="UP000028640">
    <property type="component" value="Unassembled WGS sequence"/>
</dbReference>
<dbReference type="GeneID" id="78383330"/>
<dbReference type="AlphaFoldDB" id="A0A085GAV4"/>
<gene>
    <name evidence="1" type="ORF">GEAM_2171</name>
</gene>